<dbReference type="Proteomes" id="UP000008784">
    <property type="component" value="Unassembled WGS sequence"/>
</dbReference>
<dbReference type="AlphaFoldDB" id="G1XSN9"/>
<dbReference type="eggNOG" id="KOG0017">
    <property type="taxonomic scope" value="Eukaryota"/>
</dbReference>
<evidence type="ECO:0000259" key="3">
    <source>
        <dbReference type="PROSITE" id="PS50013"/>
    </source>
</evidence>
<gene>
    <name evidence="4" type="ORF">AOL_s00211g4</name>
</gene>
<dbReference type="GeneID" id="22898486"/>
<dbReference type="InterPro" id="IPR023780">
    <property type="entry name" value="Chromo_domain"/>
</dbReference>
<evidence type="ECO:0000313" key="5">
    <source>
        <dbReference type="Proteomes" id="UP000008784"/>
    </source>
</evidence>
<dbReference type="HOGENOM" id="CLU_000384_6_4_1"/>
<comment type="subunit">
    <text evidence="1">Component of the NuA4 histone acetyltransferase complex.</text>
</comment>
<dbReference type="EMBL" id="ADOT01000312">
    <property type="protein sequence ID" value="EGX43837.1"/>
    <property type="molecule type" value="Genomic_DNA"/>
</dbReference>
<dbReference type="CDD" id="cd00024">
    <property type="entry name" value="CD_CSD"/>
    <property type="match status" value="1"/>
</dbReference>
<dbReference type="Pfam" id="PF24626">
    <property type="entry name" value="SH3_Tf2-1"/>
    <property type="match status" value="1"/>
</dbReference>
<feature type="domain" description="Chromo" evidence="3">
    <location>
        <begin position="116"/>
        <end position="172"/>
    </location>
</feature>
<dbReference type="PROSITE" id="PS50013">
    <property type="entry name" value="CHROMO_2"/>
    <property type="match status" value="1"/>
</dbReference>
<dbReference type="SUPFAM" id="SSF54160">
    <property type="entry name" value="Chromo domain-like"/>
    <property type="match status" value="1"/>
</dbReference>
<dbReference type="Pfam" id="PF00385">
    <property type="entry name" value="Chromo"/>
    <property type="match status" value="1"/>
</dbReference>
<evidence type="ECO:0000256" key="1">
    <source>
        <dbReference type="ARBA" id="ARBA00011353"/>
    </source>
</evidence>
<evidence type="ECO:0000313" key="4">
    <source>
        <dbReference type="EMBL" id="EGX43837.1"/>
    </source>
</evidence>
<dbReference type="InParanoid" id="G1XSN9"/>
<dbReference type="OrthoDB" id="5101518at2759"/>
<proteinExistence type="predicted"/>
<dbReference type="InterPro" id="IPR000953">
    <property type="entry name" value="Chromo/chromo_shadow_dom"/>
</dbReference>
<feature type="region of interest" description="Disordered" evidence="2">
    <location>
        <begin position="143"/>
        <end position="187"/>
    </location>
</feature>
<protein>
    <recommendedName>
        <fullName evidence="3">Chromo domain-containing protein</fullName>
    </recommendedName>
</protein>
<dbReference type="InterPro" id="IPR016197">
    <property type="entry name" value="Chromo-like_dom_sf"/>
</dbReference>
<comment type="caution">
    <text evidence="4">The sequence shown here is derived from an EMBL/GenBank/DDBJ whole genome shotgun (WGS) entry which is preliminary data.</text>
</comment>
<dbReference type="OMA" id="HISHYYN"/>
<sequence>MKNLHSILRKDLQFSQERMAHYYNKKHLEAPLLKKGDKTYLLAQNLKTKRPKKLNFQKYSPYTIKKQLGKHQYELDIPGPSQIHRTFHISLLEPAPPKLREDPENMEIEYNNYTEYDVEKILKGPNKNNKYLVQWSLPYGPEDDSWQPKENISPKLIQSYLKQPGMLTQQSNAAPKKRRGRPKKNAD</sequence>
<dbReference type="GO" id="GO:0006338">
    <property type="term" value="P:chromatin remodeling"/>
    <property type="evidence" value="ECO:0007669"/>
    <property type="project" value="UniProtKB-ARBA"/>
</dbReference>
<dbReference type="STRING" id="756982.G1XSN9"/>
<name>G1XSN9_ARTOA</name>
<accession>G1XSN9</accession>
<dbReference type="InterPro" id="IPR056924">
    <property type="entry name" value="SH3_Tf2-1"/>
</dbReference>
<evidence type="ECO:0000256" key="2">
    <source>
        <dbReference type="SAM" id="MobiDB-lite"/>
    </source>
</evidence>
<keyword evidence="5" id="KW-1185">Reference proteome</keyword>
<dbReference type="Gene3D" id="2.40.50.40">
    <property type="match status" value="1"/>
</dbReference>
<reference evidence="4 5" key="1">
    <citation type="journal article" date="2011" name="PLoS Pathog.">
        <title>Genomic and proteomic analyses of the fungus Arthrobotrys oligospora provide insights into nematode-trap formation.</title>
        <authorList>
            <person name="Yang J."/>
            <person name="Wang L."/>
            <person name="Ji X."/>
            <person name="Feng Y."/>
            <person name="Li X."/>
            <person name="Zou C."/>
            <person name="Xu J."/>
            <person name="Ren Y."/>
            <person name="Mi Q."/>
            <person name="Wu J."/>
            <person name="Liu S."/>
            <person name="Liu Y."/>
            <person name="Huang X."/>
            <person name="Wang H."/>
            <person name="Niu X."/>
            <person name="Li J."/>
            <person name="Liang L."/>
            <person name="Luo Y."/>
            <person name="Ji K."/>
            <person name="Zhou W."/>
            <person name="Yu Z."/>
            <person name="Li G."/>
            <person name="Liu Y."/>
            <person name="Li L."/>
            <person name="Qiao M."/>
            <person name="Feng L."/>
            <person name="Zhang K.-Q."/>
        </authorList>
    </citation>
    <scope>NUCLEOTIDE SEQUENCE [LARGE SCALE GENOMIC DNA]</scope>
    <source>
        <strain evidence="5">ATCC 24927 / CBS 115.81 / DSM 1491</strain>
    </source>
</reference>
<feature type="compositionally biased region" description="Basic residues" evidence="2">
    <location>
        <begin position="175"/>
        <end position="187"/>
    </location>
</feature>
<dbReference type="RefSeq" id="XP_011127501.1">
    <property type="nucleotide sequence ID" value="XM_011129199.1"/>
</dbReference>
<organism evidence="4 5">
    <name type="scientific">Arthrobotrys oligospora (strain ATCC 24927 / CBS 115.81 / DSM 1491)</name>
    <name type="common">Nematode-trapping fungus</name>
    <name type="synonym">Didymozoophaga oligospora</name>
    <dbReference type="NCBI Taxonomy" id="756982"/>
    <lineage>
        <taxon>Eukaryota</taxon>
        <taxon>Fungi</taxon>
        <taxon>Dikarya</taxon>
        <taxon>Ascomycota</taxon>
        <taxon>Pezizomycotina</taxon>
        <taxon>Orbiliomycetes</taxon>
        <taxon>Orbiliales</taxon>
        <taxon>Orbiliaceae</taxon>
        <taxon>Orbilia</taxon>
        <taxon>Orbilia oligospora</taxon>
    </lineage>
</organism>